<sequence length="49" mass="5498">MLCLIAFCALVLQPSQQAGWAPLIGLSVSIVGLWLEVRRWQDVSEEQEN</sequence>
<reference evidence="1 2" key="1">
    <citation type="submission" date="2014-09" db="EMBL/GenBank/DDBJ databases">
        <title>Vibrio maritimus JCM 19235. (C45) whole genome shotgun sequence.</title>
        <authorList>
            <person name="Sawabe T."/>
            <person name="Meirelles P."/>
            <person name="Nakanishi M."/>
            <person name="Sayaka M."/>
            <person name="Hattori M."/>
            <person name="Ohkuma M."/>
        </authorList>
    </citation>
    <scope>NUCLEOTIDE SEQUENCE [LARGE SCALE GENOMIC DNA]</scope>
    <source>
        <strain evidence="2">JCM19235</strain>
    </source>
</reference>
<name>A0A090S7Y1_9VIBR</name>
<keyword evidence="2" id="KW-1185">Reference proteome</keyword>
<dbReference type="AlphaFoldDB" id="A0A090S7Y1"/>
<evidence type="ECO:0000313" key="2">
    <source>
        <dbReference type="Proteomes" id="UP000029228"/>
    </source>
</evidence>
<protein>
    <submittedName>
        <fullName evidence="1">Uncharacterized protein</fullName>
    </submittedName>
</protein>
<evidence type="ECO:0000313" key="1">
    <source>
        <dbReference type="EMBL" id="GAL22903.1"/>
    </source>
</evidence>
<gene>
    <name evidence="1" type="ORF">JCM19235_3369</name>
</gene>
<dbReference type="STRING" id="990268.JCM19235_3369"/>
<organism evidence="1 2">
    <name type="scientific">Vibrio maritimus</name>
    <dbReference type="NCBI Taxonomy" id="990268"/>
    <lineage>
        <taxon>Bacteria</taxon>
        <taxon>Pseudomonadati</taxon>
        <taxon>Pseudomonadota</taxon>
        <taxon>Gammaproteobacteria</taxon>
        <taxon>Vibrionales</taxon>
        <taxon>Vibrionaceae</taxon>
        <taxon>Vibrio</taxon>
    </lineage>
</organism>
<accession>A0A090S7Y1</accession>
<dbReference type="EMBL" id="BBMR01000016">
    <property type="protein sequence ID" value="GAL22903.1"/>
    <property type="molecule type" value="Genomic_DNA"/>
</dbReference>
<comment type="caution">
    <text evidence="1">The sequence shown here is derived from an EMBL/GenBank/DDBJ whole genome shotgun (WGS) entry which is preliminary data.</text>
</comment>
<proteinExistence type="predicted"/>
<dbReference type="Proteomes" id="UP000029228">
    <property type="component" value="Unassembled WGS sequence"/>
</dbReference>